<dbReference type="InterPro" id="IPR006584">
    <property type="entry name" value="Cellulose-bd_IV"/>
</dbReference>
<evidence type="ECO:0000313" key="6">
    <source>
        <dbReference type="EMBL" id="QGH36945.1"/>
    </source>
</evidence>
<dbReference type="Proteomes" id="UP000339690">
    <property type="component" value="Chromosome"/>
</dbReference>
<evidence type="ECO:0000256" key="3">
    <source>
        <dbReference type="ARBA" id="ARBA00022801"/>
    </source>
</evidence>
<evidence type="ECO:0000259" key="5">
    <source>
        <dbReference type="PROSITE" id="PS51175"/>
    </source>
</evidence>
<dbReference type="PANTHER" id="PTHR42812">
    <property type="entry name" value="BETA-XYLOSIDASE"/>
    <property type="match status" value="1"/>
</dbReference>
<dbReference type="SUPFAM" id="SSF75005">
    <property type="entry name" value="Arabinanase/levansucrase/invertase"/>
    <property type="match status" value="1"/>
</dbReference>
<dbReference type="InterPro" id="IPR010496">
    <property type="entry name" value="AL/BT2_dom"/>
</dbReference>
<dbReference type="Pfam" id="PF22888">
    <property type="entry name" value="FIMAH"/>
    <property type="match status" value="1"/>
</dbReference>
<proteinExistence type="inferred from homology"/>
<protein>
    <submittedName>
        <fullName evidence="6">Carbohydrate-binding protein</fullName>
    </submittedName>
</protein>
<dbReference type="Pfam" id="PF06439">
    <property type="entry name" value="3keto-disac_hyd"/>
    <property type="match status" value="1"/>
</dbReference>
<dbReference type="Pfam" id="PF03422">
    <property type="entry name" value="CBM_6"/>
    <property type="match status" value="4"/>
</dbReference>
<dbReference type="PANTHER" id="PTHR42812:SF12">
    <property type="entry name" value="BETA-XYLOSIDASE-RELATED"/>
    <property type="match status" value="1"/>
</dbReference>
<feature type="domain" description="CBM6" evidence="5">
    <location>
        <begin position="978"/>
        <end position="1104"/>
    </location>
</feature>
<gene>
    <name evidence="6" type="ORF">GI584_05995</name>
</gene>
<dbReference type="CDD" id="cd04080">
    <property type="entry name" value="CBM6_cellulase-like"/>
    <property type="match status" value="4"/>
</dbReference>
<dbReference type="Gene3D" id="2.60.120.260">
    <property type="entry name" value="Galactose-binding domain-like"/>
    <property type="match status" value="4"/>
</dbReference>
<evidence type="ECO:0000313" key="7">
    <source>
        <dbReference type="Proteomes" id="UP000339690"/>
    </source>
</evidence>
<keyword evidence="7" id="KW-1185">Reference proteome</keyword>
<comment type="similarity">
    <text evidence="1">Belongs to the glycosyl hydrolase 43 family.</text>
</comment>
<dbReference type="PROSITE" id="PS51175">
    <property type="entry name" value="CBM6"/>
    <property type="match status" value="4"/>
</dbReference>
<dbReference type="KEGG" id="grc:GI584_05995"/>
<dbReference type="SMART" id="SM00606">
    <property type="entry name" value="CBD_IV"/>
    <property type="match status" value="4"/>
</dbReference>
<dbReference type="InterPro" id="IPR008979">
    <property type="entry name" value="Galactose-bd-like_sf"/>
</dbReference>
<dbReference type="Gene3D" id="2.115.10.20">
    <property type="entry name" value="Glycosyl hydrolase domain, family 43"/>
    <property type="match status" value="1"/>
</dbReference>
<dbReference type="InterPro" id="IPR006710">
    <property type="entry name" value="Glyco_hydro_43"/>
</dbReference>
<dbReference type="GO" id="GO:0004553">
    <property type="term" value="F:hydrolase activity, hydrolyzing O-glycosyl compounds"/>
    <property type="evidence" value="ECO:0007669"/>
    <property type="project" value="InterPro"/>
</dbReference>
<dbReference type="EMBL" id="CP045915">
    <property type="protein sequence ID" value="QGH36945.1"/>
    <property type="molecule type" value="Genomic_DNA"/>
</dbReference>
<organism evidence="6 7">
    <name type="scientific">Gracilibacillus salitolerans</name>
    <dbReference type="NCBI Taxonomy" id="2663022"/>
    <lineage>
        <taxon>Bacteria</taxon>
        <taxon>Bacillati</taxon>
        <taxon>Bacillota</taxon>
        <taxon>Bacilli</taxon>
        <taxon>Bacillales</taxon>
        <taxon>Bacillaceae</taxon>
        <taxon>Gracilibacillus</taxon>
    </lineage>
</organism>
<evidence type="ECO:0000256" key="2">
    <source>
        <dbReference type="ARBA" id="ARBA00022729"/>
    </source>
</evidence>
<dbReference type="GO" id="GO:0005975">
    <property type="term" value="P:carbohydrate metabolic process"/>
    <property type="evidence" value="ECO:0007669"/>
    <property type="project" value="InterPro"/>
</dbReference>
<keyword evidence="4" id="KW-0326">Glycosidase</keyword>
<dbReference type="InterPro" id="IPR005084">
    <property type="entry name" value="CBM6"/>
</dbReference>
<sequence>MSFAYSNPFDDLPESWKWDDGVFYGEGDPYILNHNGTYYLYVSTVDDKSGVKAWTSEDLVNWEYAGLVTEEPSTLAAYAPEVTYWNGAFYMYTSPGGNGHYVYKSESPLGPFELQTENLGMGIDGHVFIDDDGQWYFYGTGQDYISAHEMEDPYTFGPEINTGAEMNGWTEGATVFKRHGHYYMTYTGNHVWSNAYRIDYATSDSPTDNFEGSDSQNPILINSEGSNVGLGHNSIISGPDLDSEFIVYHSHAKPGRFMNIDRIGWNGGKMVVLGPTTSEQSDPQLPDFNDRFKREEVGSEWSTINGGDWSIVNNDDLYAMEQATIDDDSWYRQVTAHKTEANYTAEFNANMIEKGDSSNPRFGAVFSYQDEDNYGLAVLSPDNNRLETFFRVDGVELEWETSSLPEDFDYTALHKIRVEKEDTEFKIYVDGMHKQTRDIKDLVGGKIGYTTMDVHASFGYIATSNQVNGSNIFDVYKPLPGTIEAVHYNSGGEGKGYHSTKDEVSDTYRKDHVNIGPNPEGGLSVNSLQQEEWLNYNVNIEEEATYDFNIRMATAEEGSKVRLSLDDDTDLTGVVDVPNTEDQWQNISIDKVSLPQGKHSIKVEVIEGEVNFASFDVIKHQPVSLLFDDFNDGLDTGWDRYEGSWRVDTNMDSASAFDAPKPIPGSIEAAYYLPGGEGVGYHDRTTENIGGELRTDSVDIREKPGGGYVVGWNQTDEWLKYNADIQESGLYNLEIELATTFTDAEVRLWLDDDIDLTGVVDVPNTGGWNNWQTLTIKDIELPEGEHTLKLEIVTGEFDISTLNFRSFDVHKALPGMIEAIDYNLGGEGVAYHDKTETNAGGEFRDDGVDIKQDPEGGFAIDSFEEGEWINYNVNVAETGQYDLDLIADNANENTQVRILLNDETDVTGNVDIPVTETDTWMQVPIKDLELPEGKHTLKIEVVSGELSFSKMIFHTFDQHYELPGKVMAVDYMTGGEGVAYHDNTPGNIGGYYRYDGVDIRNHPDGTFNIGWNQAEEWYKYKVDIAEAGEYVLDLSVTSDVQDSQVRVWLDDEIDLTGIIDIPQTGGMDNWTSVIKENISLPEGQHTITVETVSGEFDFHRFTFHNSDEYEVVEQEGVYRSGAGTFGKSVTGVSAWSNYIVETDMQVVNGEGDGGILFRANNPGHGTELNHNSPDMVQGYVAYINNDGVHLGKLNYNWNYLDGVSLDEPIDEWQHVKVAVNGTNIKVYVGDMEHPKIDYTDHSATAFTHGKVGVRSFYSDTKYDNFLVRPYPDFDSTKELLEKFHDDDDIDDTFYELLQDKLKQAQQHQEKGKVEQATKQLGDMLKHLDKQKENGKISDFAYQIIYDSVQQMVENK</sequence>
<feature type="domain" description="CBM6" evidence="5">
    <location>
        <begin position="500"/>
        <end position="618"/>
    </location>
</feature>
<feature type="domain" description="CBM6" evidence="5">
    <location>
        <begin position="815"/>
        <end position="954"/>
    </location>
</feature>
<dbReference type="InterPro" id="IPR051795">
    <property type="entry name" value="Glycosyl_Hydrlase_43"/>
</dbReference>
<dbReference type="InterPro" id="IPR054470">
    <property type="entry name" value="FIMAH_dom"/>
</dbReference>
<feature type="domain" description="CBM6" evidence="5">
    <location>
        <begin position="679"/>
        <end position="805"/>
    </location>
</feature>
<dbReference type="GO" id="GO:0030246">
    <property type="term" value="F:carbohydrate binding"/>
    <property type="evidence" value="ECO:0007669"/>
    <property type="project" value="InterPro"/>
</dbReference>
<evidence type="ECO:0000256" key="4">
    <source>
        <dbReference type="ARBA" id="ARBA00023295"/>
    </source>
</evidence>
<dbReference type="InterPro" id="IPR023296">
    <property type="entry name" value="Glyco_hydro_beta-prop_sf"/>
</dbReference>
<dbReference type="CDD" id="cd08991">
    <property type="entry name" value="GH43_HoAraf43-like"/>
    <property type="match status" value="1"/>
</dbReference>
<reference evidence="6 7" key="1">
    <citation type="submission" date="2019-11" db="EMBL/GenBank/DDBJ databases">
        <title>Gracilibacillus salitolerans sp. nov., a moderate halophile isolated from a saline soil in northwest China.</title>
        <authorList>
            <person name="Gan L."/>
        </authorList>
    </citation>
    <scope>NUCLEOTIDE SEQUENCE [LARGE SCALE GENOMIC DNA]</scope>
    <source>
        <strain evidence="6 7">SCU50</strain>
    </source>
</reference>
<keyword evidence="2" id="KW-0732">Signal</keyword>
<name>A0A5Q2TQB2_9BACI</name>
<dbReference type="Pfam" id="PF04616">
    <property type="entry name" value="Glyco_hydro_43"/>
    <property type="match status" value="1"/>
</dbReference>
<evidence type="ECO:0000256" key="1">
    <source>
        <dbReference type="ARBA" id="ARBA00009865"/>
    </source>
</evidence>
<accession>A0A5Q2TQB2</accession>
<dbReference type="SUPFAM" id="SSF49785">
    <property type="entry name" value="Galactose-binding domain-like"/>
    <property type="match status" value="4"/>
</dbReference>
<dbReference type="Gene3D" id="2.60.120.560">
    <property type="entry name" value="Exo-inulinase, domain 1"/>
    <property type="match status" value="2"/>
</dbReference>
<keyword evidence="3" id="KW-0378">Hydrolase</keyword>